<proteinExistence type="predicted"/>
<name>A0ABU5UXR5_NODSP</name>
<feature type="domain" description="DUF4351" evidence="1">
    <location>
        <begin position="40"/>
        <end position="97"/>
    </location>
</feature>
<dbReference type="InterPro" id="IPR025587">
    <property type="entry name" value="DUF4351"/>
</dbReference>
<keyword evidence="3" id="KW-1185">Reference proteome</keyword>
<organism evidence="2 3">
    <name type="scientific">Nodularia spumigena UHCC 0060</name>
    <dbReference type="NCBI Taxonomy" id="3110300"/>
    <lineage>
        <taxon>Bacteria</taxon>
        <taxon>Bacillati</taxon>
        <taxon>Cyanobacteriota</taxon>
        <taxon>Cyanophyceae</taxon>
        <taxon>Nostocales</taxon>
        <taxon>Nodulariaceae</taxon>
        <taxon>Nodularia</taxon>
    </lineage>
</organism>
<dbReference type="EMBL" id="JAYGHK010000169">
    <property type="protein sequence ID" value="MEA5611104.1"/>
    <property type="molecule type" value="Genomic_DNA"/>
</dbReference>
<dbReference type="PANTHER" id="PTHR35586">
    <property type="entry name" value="SLL1691 PROTEIN"/>
    <property type="match status" value="1"/>
</dbReference>
<evidence type="ECO:0000313" key="3">
    <source>
        <dbReference type="Proteomes" id="UP001303285"/>
    </source>
</evidence>
<comment type="caution">
    <text evidence="2">The sequence shown here is derived from an EMBL/GenBank/DDBJ whole genome shotgun (WGS) entry which is preliminary data.</text>
</comment>
<dbReference type="PANTHER" id="PTHR35586:SF2">
    <property type="entry name" value="SLL1542 PROTEIN"/>
    <property type="match status" value="1"/>
</dbReference>
<dbReference type="Proteomes" id="UP001303285">
    <property type="component" value="Unassembled WGS sequence"/>
</dbReference>
<reference evidence="2 3" key="1">
    <citation type="submission" date="2023-12" db="EMBL/GenBank/DDBJ databases">
        <title>Baltic Sea Cyanobacteria.</title>
        <authorList>
            <person name="Delbaje E."/>
            <person name="Fewer D.P."/>
            <person name="Shishido T.K."/>
        </authorList>
    </citation>
    <scope>NUCLEOTIDE SEQUENCE [LARGE SCALE GENOMIC DNA]</scope>
    <source>
        <strain evidence="2 3">UHCC 0060</strain>
    </source>
</reference>
<gene>
    <name evidence="2" type="ORF">VB695_24105</name>
</gene>
<evidence type="ECO:0000313" key="2">
    <source>
        <dbReference type="EMBL" id="MEA5611104.1"/>
    </source>
</evidence>
<protein>
    <submittedName>
        <fullName evidence="2">DUF4351 domain-containing protein</fullName>
    </submittedName>
</protein>
<evidence type="ECO:0000259" key="1">
    <source>
        <dbReference type="Pfam" id="PF14261"/>
    </source>
</evidence>
<sequence>MVYKLPTLSREEIQRMIGLTDVDLKQTRFYQDVFTEGRTEGKQEEGVNIVLRLLRRRFGSLDSAIEARIQGLKLSVIEVLVEQLLDFTDISELEIWLENQ</sequence>
<accession>A0ABU5UXR5</accession>
<dbReference type="Pfam" id="PF14261">
    <property type="entry name" value="DUF4351"/>
    <property type="match status" value="1"/>
</dbReference>